<proteinExistence type="predicted"/>
<protein>
    <recommendedName>
        <fullName evidence="2">VOC domain-containing protein</fullName>
    </recommendedName>
</protein>
<reference evidence="3 4" key="1">
    <citation type="submission" date="2013-07" db="EMBL/GenBank/DDBJ databases">
        <title>Complete genome sequence of Bacillus infantis NRRL B-14911 that has potential to induce cardiac disease by antigenic mimicry.</title>
        <authorList>
            <person name="Massilamany C."/>
            <person name="Smith T.P.L."/>
            <person name="Loy J.D."/>
            <person name="Barletta R."/>
            <person name="Reddy J."/>
        </authorList>
    </citation>
    <scope>NUCLEOTIDE SEQUENCE [LARGE SCALE GENOMIC DNA]</scope>
    <source>
        <strain evidence="3 4">NRRL B-14911</strain>
    </source>
</reference>
<keyword evidence="4" id="KW-1185">Reference proteome</keyword>
<dbReference type="InterPro" id="IPR051332">
    <property type="entry name" value="Fosfomycin_Res_Enzymes"/>
</dbReference>
<dbReference type="PANTHER" id="PTHR36113">
    <property type="entry name" value="LYASE, PUTATIVE-RELATED-RELATED"/>
    <property type="match status" value="1"/>
</dbReference>
<dbReference type="GO" id="GO:0046872">
    <property type="term" value="F:metal ion binding"/>
    <property type="evidence" value="ECO:0007669"/>
    <property type="project" value="UniProtKB-KW"/>
</dbReference>
<dbReference type="STRING" id="1367477.N288_02665"/>
<evidence type="ECO:0000256" key="1">
    <source>
        <dbReference type="ARBA" id="ARBA00022723"/>
    </source>
</evidence>
<dbReference type="PANTHER" id="PTHR36113:SF6">
    <property type="entry name" value="FOSFOMYCIN RESISTANCE PROTEIN FOSX"/>
    <property type="match status" value="1"/>
</dbReference>
<sequence>MYRFERGGRIVPGHIHHIEINVSDLQKTIQFWGWFLEELGYESFQEWEKGRSWRLDEAYIVFVQTEEKYIHFPYHRSGTGLNHIAFHADSRIQVDRMAEQLKKKGVSLLYEDRYPYAGGEGHYAVFFEDPDRIKVELAAP</sequence>
<dbReference type="InterPro" id="IPR004360">
    <property type="entry name" value="Glyas_Fos-R_dOase_dom"/>
</dbReference>
<dbReference type="InterPro" id="IPR029068">
    <property type="entry name" value="Glyas_Bleomycin-R_OHBP_Dase"/>
</dbReference>
<organism evidence="3 4">
    <name type="scientific">Bacillus infantis NRRL B-14911</name>
    <dbReference type="NCBI Taxonomy" id="1367477"/>
    <lineage>
        <taxon>Bacteria</taxon>
        <taxon>Bacillati</taxon>
        <taxon>Bacillota</taxon>
        <taxon>Bacilli</taxon>
        <taxon>Bacillales</taxon>
        <taxon>Bacillaceae</taxon>
        <taxon>Bacillus</taxon>
    </lineage>
</organism>
<dbReference type="EMBL" id="CP006643">
    <property type="protein sequence ID" value="AGX02497.1"/>
    <property type="molecule type" value="Genomic_DNA"/>
</dbReference>
<evidence type="ECO:0000259" key="2">
    <source>
        <dbReference type="PROSITE" id="PS51819"/>
    </source>
</evidence>
<feature type="domain" description="VOC" evidence="2">
    <location>
        <begin position="14"/>
        <end position="140"/>
    </location>
</feature>
<name>U5L760_9BACI</name>
<dbReference type="Gene3D" id="3.10.180.10">
    <property type="entry name" value="2,3-Dihydroxybiphenyl 1,2-Dioxygenase, domain 1"/>
    <property type="match status" value="1"/>
</dbReference>
<dbReference type="InterPro" id="IPR037523">
    <property type="entry name" value="VOC_core"/>
</dbReference>
<dbReference type="AlphaFoldDB" id="U5L760"/>
<dbReference type="PATRIC" id="fig|1367477.3.peg.476"/>
<dbReference type="Proteomes" id="UP000017805">
    <property type="component" value="Chromosome"/>
</dbReference>
<dbReference type="KEGG" id="bif:N288_02665"/>
<accession>U5L760</accession>
<dbReference type="HOGENOM" id="CLU_046006_9_0_9"/>
<dbReference type="Pfam" id="PF00903">
    <property type="entry name" value="Glyoxalase"/>
    <property type="match status" value="1"/>
</dbReference>
<dbReference type="SUPFAM" id="SSF54593">
    <property type="entry name" value="Glyoxalase/Bleomycin resistance protein/Dihydroxybiphenyl dioxygenase"/>
    <property type="match status" value="1"/>
</dbReference>
<gene>
    <name evidence="3" type="ORF">N288_02665</name>
</gene>
<keyword evidence="1" id="KW-0479">Metal-binding</keyword>
<evidence type="ECO:0000313" key="3">
    <source>
        <dbReference type="EMBL" id="AGX02497.1"/>
    </source>
</evidence>
<dbReference type="PROSITE" id="PS51819">
    <property type="entry name" value="VOC"/>
    <property type="match status" value="1"/>
</dbReference>
<evidence type="ECO:0000313" key="4">
    <source>
        <dbReference type="Proteomes" id="UP000017805"/>
    </source>
</evidence>